<feature type="transmembrane region" description="Helical" evidence="7">
    <location>
        <begin position="118"/>
        <end position="136"/>
    </location>
</feature>
<dbReference type="Proteomes" id="UP000321571">
    <property type="component" value="Unassembled WGS sequence"/>
</dbReference>
<keyword evidence="10" id="KW-1185">Reference proteome</keyword>
<dbReference type="Pfam" id="PF07690">
    <property type="entry name" value="MFS_1"/>
    <property type="match status" value="1"/>
</dbReference>
<dbReference type="GO" id="GO:0022857">
    <property type="term" value="F:transmembrane transporter activity"/>
    <property type="evidence" value="ECO:0007669"/>
    <property type="project" value="InterPro"/>
</dbReference>
<dbReference type="PANTHER" id="PTHR42718:SF46">
    <property type="entry name" value="BLR6921 PROTEIN"/>
    <property type="match status" value="1"/>
</dbReference>
<dbReference type="PANTHER" id="PTHR42718">
    <property type="entry name" value="MAJOR FACILITATOR SUPERFAMILY MULTIDRUG TRANSPORTER MFSC"/>
    <property type="match status" value="1"/>
</dbReference>
<dbReference type="PROSITE" id="PS50850">
    <property type="entry name" value="MFS"/>
    <property type="match status" value="1"/>
</dbReference>
<dbReference type="OrthoDB" id="4668943at2"/>
<feature type="transmembrane region" description="Helical" evidence="7">
    <location>
        <begin position="340"/>
        <end position="358"/>
    </location>
</feature>
<keyword evidence="5 7" id="KW-1133">Transmembrane helix</keyword>
<dbReference type="AlphaFoldDB" id="A0A5C8NGZ1"/>
<protein>
    <submittedName>
        <fullName evidence="9">MFS transporter</fullName>
    </submittedName>
</protein>
<dbReference type="PROSITE" id="PS00216">
    <property type="entry name" value="SUGAR_TRANSPORT_1"/>
    <property type="match status" value="1"/>
</dbReference>
<accession>A0A5C8NGZ1</accession>
<feature type="transmembrane region" description="Helical" evidence="7">
    <location>
        <begin position="57"/>
        <end position="75"/>
    </location>
</feature>
<sequence>MNTQLETQDAPPARDSRWTALVVIAVAQLMVALDATVVNIALPSAQSALDFSDAERAWVVTAYTCSVAGLLLLGGRVADRFGRRRSFLVGLAGFAGASALAGAAPSLGLLIAGRALQGAFAAVLAPTALSLIAVTFTDGKERAKAFGVYGAVASSGAAVGLLVGGAMTEYAGWRWCLYINVAIAFAAFAVGSRVLPKGDGQQGGGIDVLSGALVTGGLAAIVFGCAQAADGWASISVVLPIVGGLAGVAAFLARQARMAQPLLPLFILTDRARIGAYLSVACAVVGSFGMFLMLTYHFQAVLGWSPVRTGLAFLPLSVAVSVGSFGLGSRLLPKVAPRTLVVPGLLVAATGLFLLSGLSPESSYLARILPAEVLLGIGMGCVFTPAISVATSAIDMRYAGVAAATANTFMQVGGSVGTAVLNSVAVSVTASAGVGAAAVVEGFATATTCAAVLLVAAATAAAALITKGE</sequence>
<dbReference type="CDD" id="cd17321">
    <property type="entry name" value="MFS_MMR_MDR_like"/>
    <property type="match status" value="1"/>
</dbReference>
<evidence type="ECO:0000313" key="10">
    <source>
        <dbReference type="Proteomes" id="UP000321571"/>
    </source>
</evidence>
<dbReference type="Gene3D" id="1.20.1250.20">
    <property type="entry name" value="MFS general substrate transporter like domains"/>
    <property type="match status" value="1"/>
</dbReference>
<organism evidence="9 10">
    <name type="scientific">Aeromicrobium terrae</name>
    <dbReference type="NCBI Taxonomy" id="2498846"/>
    <lineage>
        <taxon>Bacteria</taxon>
        <taxon>Bacillati</taxon>
        <taxon>Actinomycetota</taxon>
        <taxon>Actinomycetes</taxon>
        <taxon>Propionibacteriales</taxon>
        <taxon>Nocardioidaceae</taxon>
        <taxon>Aeromicrobium</taxon>
    </lineage>
</organism>
<evidence type="ECO:0000313" key="9">
    <source>
        <dbReference type="EMBL" id="TXL61164.1"/>
    </source>
</evidence>
<keyword evidence="2" id="KW-0813">Transport</keyword>
<dbReference type="Gene3D" id="1.20.1720.10">
    <property type="entry name" value="Multidrug resistance protein D"/>
    <property type="match status" value="1"/>
</dbReference>
<feature type="transmembrane region" description="Helical" evidence="7">
    <location>
        <begin position="373"/>
        <end position="394"/>
    </location>
</feature>
<name>A0A5C8NGZ1_9ACTN</name>
<feature type="transmembrane region" description="Helical" evidence="7">
    <location>
        <begin position="20"/>
        <end position="42"/>
    </location>
</feature>
<feature type="transmembrane region" description="Helical" evidence="7">
    <location>
        <begin position="235"/>
        <end position="253"/>
    </location>
</feature>
<dbReference type="InterPro" id="IPR036259">
    <property type="entry name" value="MFS_trans_sf"/>
</dbReference>
<evidence type="ECO:0000256" key="2">
    <source>
        <dbReference type="ARBA" id="ARBA00022448"/>
    </source>
</evidence>
<evidence type="ECO:0000256" key="3">
    <source>
        <dbReference type="ARBA" id="ARBA00022475"/>
    </source>
</evidence>
<dbReference type="InterPro" id="IPR011701">
    <property type="entry name" value="MFS"/>
</dbReference>
<evidence type="ECO:0000259" key="8">
    <source>
        <dbReference type="PROSITE" id="PS50850"/>
    </source>
</evidence>
<dbReference type="InterPro" id="IPR005829">
    <property type="entry name" value="Sugar_transporter_CS"/>
</dbReference>
<comment type="caution">
    <text evidence="9">The sequence shown here is derived from an EMBL/GenBank/DDBJ whole genome shotgun (WGS) entry which is preliminary data.</text>
</comment>
<keyword evidence="6 7" id="KW-0472">Membrane</keyword>
<keyword evidence="3" id="KW-1003">Cell membrane</keyword>
<feature type="transmembrane region" description="Helical" evidence="7">
    <location>
        <begin position="415"/>
        <end position="437"/>
    </location>
</feature>
<feature type="transmembrane region" description="Helical" evidence="7">
    <location>
        <begin position="274"/>
        <end position="298"/>
    </location>
</feature>
<proteinExistence type="predicted"/>
<dbReference type="GO" id="GO:0005886">
    <property type="term" value="C:plasma membrane"/>
    <property type="evidence" value="ECO:0007669"/>
    <property type="project" value="UniProtKB-SubCell"/>
</dbReference>
<dbReference type="InterPro" id="IPR020846">
    <property type="entry name" value="MFS_dom"/>
</dbReference>
<evidence type="ECO:0000256" key="1">
    <source>
        <dbReference type="ARBA" id="ARBA00004651"/>
    </source>
</evidence>
<feature type="domain" description="Major facilitator superfamily (MFS) profile" evidence="8">
    <location>
        <begin position="20"/>
        <end position="469"/>
    </location>
</feature>
<dbReference type="SUPFAM" id="SSF103473">
    <property type="entry name" value="MFS general substrate transporter"/>
    <property type="match status" value="1"/>
</dbReference>
<reference evidence="9 10" key="1">
    <citation type="submission" date="2019-06" db="EMBL/GenBank/DDBJ databases">
        <title>Aeromicrobium sp. nov., isolated from a maize field.</title>
        <authorList>
            <person name="Lin S.-Y."/>
            <person name="Tsai C.-F."/>
            <person name="Young C.-C."/>
        </authorList>
    </citation>
    <scope>NUCLEOTIDE SEQUENCE [LARGE SCALE GENOMIC DNA]</scope>
    <source>
        <strain evidence="9 10">CC-CFT486</strain>
    </source>
</reference>
<evidence type="ECO:0000256" key="6">
    <source>
        <dbReference type="ARBA" id="ARBA00023136"/>
    </source>
</evidence>
<evidence type="ECO:0000256" key="4">
    <source>
        <dbReference type="ARBA" id="ARBA00022692"/>
    </source>
</evidence>
<evidence type="ECO:0000256" key="7">
    <source>
        <dbReference type="SAM" id="Phobius"/>
    </source>
</evidence>
<keyword evidence="4 7" id="KW-0812">Transmembrane</keyword>
<feature type="transmembrane region" description="Helical" evidence="7">
    <location>
        <begin position="177"/>
        <end position="196"/>
    </location>
</feature>
<feature type="transmembrane region" description="Helical" evidence="7">
    <location>
        <begin position="87"/>
        <end position="112"/>
    </location>
</feature>
<comment type="subcellular location">
    <subcellularLocation>
        <location evidence="1">Cell membrane</location>
        <topology evidence="1">Multi-pass membrane protein</topology>
    </subcellularLocation>
</comment>
<feature type="transmembrane region" description="Helical" evidence="7">
    <location>
        <begin position="310"/>
        <end position="328"/>
    </location>
</feature>
<feature type="transmembrane region" description="Helical" evidence="7">
    <location>
        <begin position="148"/>
        <end position="171"/>
    </location>
</feature>
<feature type="transmembrane region" description="Helical" evidence="7">
    <location>
        <begin position="208"/>
        <end position="229"/>
    </location>
</feature>
<feature type="transmembrane region" description="Helical" evidence="7">
    <location>
        <begin position="443"/>
        <end position="465"/>
    </location>
</feature>
<dbReference type="RefSeq" id="WP_147685208.1">
    <property type="nucleotide sequence ID" value="NZ_VDUX01000003.1"/>
</dbReference>
<evidence type="ECO:0000256" key="5">
    <source>
        <dbReference type="ARBA" id="ARBA00022989"/>
    </source>
</evidence>
<gene>
    <name evidence="9" type="ORF">FHP06_06925</name>
</gene>
<dbReference type="EMBL" id="VDUX01000003">
    <property type="protein sequence ID" value="TXL61164.1"/>
    <property type="molecule type" value="Genomic_DNA"/>
</dbReference>